<dbReference type="Pfam" id="PF03885">
    <property type="entry name" value="DUF327"/>
    <property type="match status" value="1"/>
</dbReference>
<dbReference type="Gene3D" id="1.20.120.490">
    <property type="entry name" value="Hypothetical protein TM1646-like domain"/>
    <property type="match status" value="1"/>
</dbReference>
<protein>
    <recommendedName>
        <fullName evidence="3">YaaR</fullName>
    </recommendedName>
</protein>
<organism evidence="1 2">
    <name type="scientific">Cytobacillus firmus</name>
    <name type="common">Bacillus firmus</name>
    <dbReference type="NCBI Taxonomy" id="1399"/>
    <lineage>
        <taxon>Bacteria</taxon>
        <taxon>Bacillati</taxon>
        <taxon>Bacillota</taxon>
        <taxon>Bacilli</taxon>
        <taxon>Bacillales</taxon>
        <taxon>Bacillaceae</taxon>
        <taxon>Cytobacillus</taxon>
    </lineage>
</organism>
<evidence type="ECO:0000313" key="2">
    <source>
        <dbReference type="Proteomes" id="UP000465778"/>
    </source>
</evidence>
<gene>
    <name evidence="1" type="ORF">KIS1582_1232</name>
</gene>
<evidence type="ECO:0000313" key="1">
    <source>
        <dbReference type="EMBL" id="KAF0825030.1"/>
    </source>
</evidence>
<dbReference type="EMBL" id="VDEM01000008">
    <property type="protein sequence ID" value="KAF0825030.1"/>
    <property type="molecule type" value="Genomic_DNA"/>
</dbReference>
<dbReference type="SUPFAM" id="SSF158397">
    <property type="entry name" value="TM1646-like"/>
    <property type="match status" value="1"/>
</dbReference>
<comment type="caution">
    <text evidence="1">The sequence shown here is derived from an EMBL/GenBank/DDBJ whole genome shotgun (WGS) entry which is preliminary data.</text>
</comment>
<dbReference type="RefSeq" id="WP_159344556.1">
    <property type="nucleotide sequence ID" value="NZ_JBALOT010000074.1"/>
</dbReference>
<sequence length="145" mass="16823">MDVQKVGKAGLDKIQSKQNVPSESISFQEVMSKGREQVLYDKFTKMVQEIEDQGKTLSENRTVDELRKYKKLVKKFLEEAVQNGLQLEEQRGFNRRGRTKIYKIVKEVDRKLIDLTNSVFDKEKKGLDILNQVGEIKGLLINIYT</sequence>
<dbReference type="OrthoDB" id="1680946at2"/>
<evidence type="ECO:0008006" key="3">
    <source>
        <dbReference type="Google" id="ProtNLM"/>
    </source>
</evidence>
<dbReference type="InterPro" id="IPR005585">
    <property type="entry name" value="DUF327"/>
</dbReference>
<name>A0A800MZB7_CYTFI</name>
<dbReference type="AlphaFoldDB" id="A0A800MZB7"/>
<dbReference type="InterPro" id="IPR024042">
    <property type="entry name" value="TM1646-like_dom_sf"/>
</dbReference>
<proteinExistence type="predicted"/>
<accession>A0A800MZB7</accession>
<reference evidence="1 2" key="1">
    <citation type="journal article" date="2020" name="G3 (Bethesda)">
        <title>Whole Genome Sequencing and Comparative Genomics of Two Nematicidal Bacillus Strains Reveals a Wide Range of Possible Virulence Factors.</title>
        <authorList>
            <person name="Susic N."/>
            <person name="Janezic S."/>
            <person name="Rupnik M."/>
            <person name="Geric Stare B."/>
        </authorList>
    </citation>
    <scope>NUCLEOTIDE SEQUENCE [LARGE SCALE GENOMIC DNA]</scope>
    <source>
        <strain evidence="1 2">I-1582</strain>
    </source>
</reference>
<dbReference type="Proteomes" id="UP000465778">
    <property type="component" value="Unassembled WGS sequence"/>
</dbReference>